<proteinExistence type="predicted"/>
<dbReference type="EMBL" id="CAKOAT010099599">
    <property type="protein sequence ID" value="CAH8323730.1"/>
    <property type="molecule type" value="Genomic_DNA"/>
</dbReference>
<organism evidence="1 2">
    <name type="scientific">Eruca vesicaria subsp. sativa</name>
    <name type="common">Garden rocket</name>
    <name type="synonym">Eruca sativa</name>
    <dbReference type="NCBI Taxonomy" id="29727"/>
    <lineage>
        <taxon>Eukaryota</taxon>
        <taxon>Viridiplantae</taxon>
        <taxon>Streptophyta</taxon>
        <taxon>Embryophyta</taxon>
        <taxon>Tracheophyta</taxon>
        <taxon>Spermatophyta</taxon>
        <taxon>Magnoliopsida</taxon>
        <taxon>eudicotyledons</taxon>
        <taxon>Gunneridae</taxon>
        <taxon>Pentapetalae</taxon>
        <taxon>rosids</taxon>
        <taxon>malvids</taxon>
        <taxon>Brassicales</taxon>
        <taxon>Brassicaceae</taxon>
        <taxon>Brassiceae</taxon>
        <taxon>Eruca</taxon>
    </lineage>
</organism>
<gene>
    <name evidence="1" type="ORF">ERUC_LOCUS9955</name>
</gene>
<accession>A0ABC8JDU7</accession>
<name>A0ABC8JDU7_ERUVS</name>
<dbReference type="Proteomes" id="UP001642260">
    <property type="component" value="Unassembled WGS sequence"/>
</dbReference>
<evidence type="ECO:0000313" key="2">
    <source>
        <dbReference type="Proteomes" id="UP001642260"/>
    </source>
</evidence>
<reference evidence="1 2" key="1">
    <citation type="submission" date="2022-03" db="EMBL/GenBank/DDBJ databases">
        <authorList>
            <person name="Macdonald S."/>
            <person name="Ahmed S."/>
            <person name="Newling K."/>
        </authorList>
    </citation>
    <scope>NUCLEOTIDE SEQUENCE [LARGE SCALE GENOMIC DNA]</scope>
</reference>
<protein>
    <submittedName>
        <fullName evidence="1">Uncharacterized protein</fullName>
    </submittedName>
</protein>
<dbReference type="AlphaFoldDB" id="A0ABC8JDU7"/>
<comment type="caution">
    <text evidence="1">The sequence shown here is derived from an EMBL/GenBank/DDBJ whole genome shotgun (WGS) entry which is preliminary data.</text>
</comment>
<evidence type="ECO:0000313" key="1">
    <source>
        <dbReference type="EMBL" id="CAH8323730.1"/>
    </source>
</evidence>
<keyword evidence="2" id="KW-1185">Reference proteome</keyword>
<sequence length="60" mass="6879">MCESQRSSSNMSSPSRRYRFSVTYSDLNSIEAGWQVSRIYMLTIIQDSSLIGLQVRETIV</sequence>